<dbReference type="GO" id="GO:0004180">
    <property type="term" value="F:carboxypeptidase activity"/>
    <property type="evidence" value="ECO:0007669"/>
    <property type="project" value="TreeGrafter"/>
</dbReference>
<evidence type="ECO:0000256" key="1">
    <source>
        <dbReference type="ARBA" id="ARBA00005634"/>
    </source>
</evidence>
<dbReference type="Gene3D" id="3.50.30.30">
    <property type="match status" value="1"/>
</dbReference>
<feature type="domain" description="Transferrin receptor-like dimerisation" evidence="5">
    <location>
        <begin position="764"/>
        <end position="894"/>
    </location>
</feature>
<dbReference type="PANTHER" id="PTHR10404">
    <property type="entry name" value="N-ACETYLATED-ALPHA-LINKED ACIDIC DIPEPTIDASE"/>
    <property type="match status" value="1"/>
</dbReference>
<dbReference type="SUPFAM" id="SSF47672">
    <property type="entry name" value="Transferrin receptor-like dimerisation domain"/>
    <property type="match status" value="1"/>
</dbReference>
<dbReference type="InterPro" id="IPR003137">
    <property type="entry name" value="PA_domain"/>
</dbReference>
<dbReference type="InterPro" id="IPR007365">
    <property type="entry name" value="TFR-like_dimer_dom"/>
</dbReference>
<keyword evidence="8" id="KW-1185">Reference proteome</keyword>
<evidence type="ECO:0000256" key="2">
    <source>
        <dbReference type="SAM" id="MobiDB-lite"/>
    </source>
</evidence>
<evidence type="ECO:0000313" key="8">
    <source>
        <dbReference type="Proteomes" id="UP000799536"/>
    </source>
</evidence>
<organism evidence="7 8">
    <name type="scientific">Delitschia confertaspora ATCC 74209</name>
    <dbReference type="NCBI Taxonomy" id="1513339"/>
    <lineage>
        <taxon>Eukaryota</taxon>
        <taxon>Fungi</taxon>
        <taxon>Dikarya</taxon>
        <taxon>Ascomycota</taxon>
        <taxon>Pezizomycotina</taxon>
        <taxon>Dothideomycetes</taxon>
        <taxon>Pleosporomycetidae</taxon>
        <taxon>Pleosporales</taxon>
        <taxon>Delitschiaceae</taxon>
        <taxon>Delitschia</taxon>
    </lineage>
</organism>
<dbReference type="InterPro" id="IPR046450">
    <property type="entry name" value="PA_dom_sf"/>
</dbReference>
<evidence type="ECO:0000259" key="6">
    <source>
        <dbReference type="Pfam" id="PF04389"/>
    </source>
</evidence>
<keyword evidence="3" id="KW-1133">Transmembrane helix</keyword>
<dbReference type="FunFam" id="3.50.30.30:FF:000029">
    <property type="entry name" value="Glutamate carboxypeptidase Tre2, putative"/>
    <property type="match status" value="1"/>
</dbReference>
<dbReference type="InterPro" id="IPR036757">
    <property type="entry name" value="TFR-like_dimer_dom_sf"/>
</dbReference>
<feature type="domain" description="PA" evidence="4">
    <location>
        <begin position="324"/>
        <end position="410"/>
    </location>
</feature>
<evidence type="ECO:0000259" key="4">
    <source>
        <dbReference type="Pfam" id="PF02225"/>
    </source>
</evidence>
<feature type="transmembrane region" description="Helical" evidence="3">
    <location>
        <begin position="168"/>
        <end position="190"/>
    </location>
</feature>
<dbReference type="FunFam" id="3.40.630.10:FF:000101">
    <property type="entry name" value="N-acetylated alpha-linked acidic dipeptidase like 1"/>
    <property type="match status" value="1"/>
</dbReference>
<dbReference type="Pfam" id="PF02225">
    <property type="entry name" value="PA"/>
    <property type="match status" value="1"/>
</dbReference>
<feature type="compositionally biased region" description="Basic and acidic residues" evidence="2">
    <location>
        <begin position="36"/>
        <end position="54"/>
    </location>
</feature>
<dbReference type="Gene3D" id="3.40.630.10">
    <property type="entry name" value="Zn peptidases"/>
    <property type="match status" value="1"/>
</dbReference>
<keyword evidence="3" id="KW-0812">Transmembrane</keyword>
<name>A0A9P4JJQ9_9PLEO</name>
<dbReference type="Proteomes" id="UP000799536">
    <property type="component" value="Unassembled WGS sequence"/>
</dbReference>
<feature type="region of interest" description="Disordered" evidence="2">
    <location>
        <begin position="1"/>
        <end position="93"/>
    </location>
</feature>
<dbReference type="CDD" id="cd08022">
    <property type="entry name" value="M28_PSMA_like"/>
    <property type="match status" value="1"/>
</dbReference>
<dbReference type="Gene3D" id="1.20.930.40">
    <property type="entry name" value="Transferrin receptor-like, dimerisation domain"/>
    <property type="match status" value="1"/>
</dbReference>
<sequence length="896" mass="99897">MVSDEKHHYNAHLDAPIPTYEEATSSRPSSSQSRLGPHEVSDDAERQGLLDRDSSGSSSQRHNGNYHAPSVRSARSSEDSDSLHFGSESDNDEDAALRQEMEEMYVQDPESAENGHTRRDRLRGRLSKRFYSITNSFSGFHMPKIPWPSFGFGWLTSRLPSIPEQYKPGWAIIARLCGLILIISLVYWLIVSEIMPVGGGADGFGQPYNLERVRLFAQDSVDGSAIEDNLRYITSYDHVAGTEGSFFLAQWIENKFQESHMDLSSHEEFYAYLNYPKPGKEGRRVAIVDPPALQWEAKLDEESVYDSSRQQTAAFHGLSASGNVTGPLIYANYGSKEDFKRLSDDRIDVKGAIVLVRYYGTQTDRAMKVKAAQDAGAAGVLIYSDPADDGFKKGEPWPKGRWMPEDGVQRGSVALTGYVVGDVLTPGLASTRDAPRLSKSDSSGLVKIPSLPLAWRDAQRLLQALKGHGKEVSNEWVGGVPGVEKWWSGDAQSPKVNLMNVLDEVEKQRIYNAFGTFLGIEESAQKIIVGNHRDSWCFGAADPGSGTAVMVEVARVLGELRATGWRPLRTIEFASWDAEEYNMIGSTEHVEDNIDELRANALAYINVDVGVSGENLYANGSPIFERAWLRVLDRIDDPLRNKTLRELWDDSNGRIGGLGAGSDYVAFQDLAGCSSIDFGFAGPENGYPMHSCYETFDWMSKYGDPGFVYHKMLAEIWVLLILELAQEPIVPLNLESYAESLQYQIKELHDWLGKDGRKFDEEAFKQLVAASQLFATRAKEFHAWEDWWYSQVYGSDSVRTSSLTTKRIDHNARIMKFETHLLDLPISKKDKSPHGLPGREQYKHIIFAPDASGSGYDASIFPFVRDAAEAGDTELTNAQLLKTAQILNSASDQLFH</sequence>
<dbReference type="Pfam" id="PF04253">
    <property type="entry name" value="TFR_dimer"/>
    <property type="match status" value="1"/>
</dbReference>
<evidence type="ECO:0000313" key="7">
    <source>
        <dbReference type="EMBL" id="KAF2200718.1"/>
    </source>
</evidence>
<dbReference type="SUPFAM" id="SSF52025">
    <property type="entry name" value="PA domain"/>
    <property type="match status" value="1"/>
</dbReference>
<dbReference type="Pfam" id="PF04389">
    <property type="entry name" value="Peptidase_M28"/>
    <property type="match status" value="1"/>
</dbReference>
<reference evidence="7" key="1">
    <citation type="journal article" date="2020" name="Stud. Mycol.">
        <title>101 Dothideomycetes genomes: a test case for predicting lifestyles and emergence of pathogens.</title>
        <authorList>
            <person name="Haridas S."/>
            <person name="Albert R."/>
            <person name="Binder M."/>
            <person name="Bloem J."/>
            <person name="Labutti K."/>
            <person name="Salamov A."/>
            <person name="Andreopoulos B."/>
            <person name="Baker S."/>
            <person name="Barry K."/>
            <person name="Bills G."/>
            <person name="Bluhm B."/>
            <person name="Cannon C."/>
            <person name="Castanera R."/>
            <person name="Culley D."/>
            <person name="Daum C."/>
            <person name="Ezra D."/>
            <person name="Gonzalez J."/>
            <person name="Henrissat B."/>
            <person name="Kuo A."/>
            <person name="Liang C."/>
            <person name="Lipzen A."/>
            <person name="Lutzoni F."/>
            <person name="Magnuson J."/>
            <person name="Mondo S."/>
            <person name="Nolan M."/>
            <person name="Ohm R."/>
            <person name="Pangilinan J."/>
            <person name="Park H.-J."/>
            <person name="Ramirez L."/>
            <person name="Alfaro M."/>
            <person name="Sun H."/>
            <person name="Tritt A."/>
            <person name="Yoshinaga Y."/>
            <person name="Zwiers L.-H."/>
            <person name="Turgeon B."/>
            <person name="Goodwin S."/>
            <person name="Spatafora J."/>
            <person name="Crous P."/>
            <person name="Grigoriev I."/>
        </authorList>
    </citation>
    <scope>NUCLEOTIDE SEQUENCE</scope>
    <source>
        <strain evidence="7">ATCC 74209</strain>
    </source>
</reference>
<comment type="similarity">
    <text evidence="1">Belongs to the peptidase M28 family. M28B subfamily.</text>
</comment>
<feature type="compositionally biased region" description="Low complexity" evidence="2">
    <location>
        <begin position="25"/>
        <end position="34"/>
    </location>
</feature>
<dbReference type="OrthoDB" id="5841748at2759"/>
<dbReference type="InterPro" id="IPR007484">
    <property type="entry name" value="Peptidase_M28"/>
</dbReference>
<keyword evidence="3" id="KW-0472">Membrane</keyword>
<dbReference type="EMBL" id="ML994009">
    <property type="protein sequence ID" value="KAF2200718.1"/>
    <property type="molecule type" value="Genomic_DNA"/>
</dbReference>
<protein>
    <submittedName>
        <fullName evidence="7">Zn-dependent exopeptidase</fullName>
    </submittedName>
</protein>
<dbReference type="CDD" id="cd02121">
    <property type="entry name" value="PA_GCPII_like"/>
    <property type="match status" value="1"/>
</dbReference>
<feature type="domain" description="Peptidase M28" evidence="6">
    <location>
        <begin position="524"/>
        <end position="697"/>
    </location>
</feature>
<evidence type="ECO:0000256" key="3">
    <source>
        <dbReference type="SAM" id="Phobius"/>
    </source>
</evidence>
<comment type="caution">
    <text evidence="7">The sequence shown here is derived from an EMBL/GenBank/DDBJ whole genome shotgun (WGS) entry which is preliminary data.</text>
</comment>
<dbReference type="InterPro" id="IPR039373">
    <property type="entry name" value="Peptidase_M28B"/>
</dbReference>
<dbReference type="SUPFAM" id="SSF53187">
    <property type="entry name" value="Zn-dependent exopeptidases"/>
    <property type="match status" value="1"/>
</dbReference>
<accession>A0A9P4JJQ9</accession>
<dbReference type="AlphaFoldDB" id="A0A9P4JJQ9"/>
<proteinExistence type="inferred from homology"/>
<dbReference type="PANTHER" id="PTHR10404:SF71">
    <property type="entry name" value="CARBOXYPEPTIDASE TRE2, PUTATIVE (AFU_ORTHOLOGUE AFUA_3G10650)-RELATED"/>
    <property type="match status" value="1"/>
</dbReference>
<evidence type="ECO:0000259" key="5">
    <source>
        <dbReference type="Pfam" id="PF04253"/>
    </source>
</evidence>
<gene>
    <name evidence="7" type="ORF">GQ43DRAFT_481350</name>
</gene>